<dbReference type="PROSITE" id="PS50943">
    <property type="entry name" value="HTH_CROC1"/>
    <property type="match status" value="1"/>
</dbReference>
<comment type="caution">
    <text evidence="3">The sequence shown here is derived from an EMBL/GenBank/DDBJ whole genome shotgun (WGS) entry which is preliminary data.</text>
</comment>
<protein>
    <submittedName>
        <fullName evidence="3">HigA family addiction module antidote protein</fullName>
    </submittedName>
</protein>
<gene>
    <name evidence="3" type="ORF">IQ230_07025</name>
</gene>
<dbReference type="SMART" id="SM00530">
    <property type="entry name" value="HTH_XRE"/>
    <property type="match status" value="1"/>
</dbReference>
<dbReference type="PANTHER" id="PTHR36924">
    <property type="entry name" value="ANTITOXIN HIGA-1"/>
    <property type="match status" value="1"/>
</dbReference>
<evidence type="ECO:0000313" key="3">
    <source>
        <dbReference type="EMBL" id="MBE9190118.1"/>
    </source>
</evidence>
<dbReference type="PANTHER" id="PTHR36924:SF1">
    <property type="entry name" value="ANTITOXIN HIGA-1"/>
    <property type="match status" value="1"/>
</dbReference>
<dbReference type="Gene3D" id="1.10.260.40">
    <property type="entry name" value="lambda repressor-like DNA-binding domains"/>
    <property type="match status" value="1"/>
</dbReference>
<evidence type="ECO:0000256" key="1">
    <source>
        <dbReference type="ARBA" id="ARBA00023125"/>
    </source>
</evidence>
<dbReference type="NCBIfam" id="TIGR02607">
    <property type="entry name" value="antidote_HigA"/>
    <property type="match status" value="1"/>
</dbReference>
<dbReference type="RefSeq" id="WP_193931329.1">
    <property type="nucleotide sequence ID" value="NZ_CAWPMZ010000022.1"/>
</dbReference>
<feature type="domain" description="HTH cro/C1-type" evidence="2">
    <location>
        <begin position="25"/>
        <end position="71"/>
    </location>
</feature>
<keyword evidence="4" id="KW-1185">Reference proteome</keyword>
<dbReference type="EMBL" id="JADEWN010000012">
    <property type="protein sequence ID" value="MBE9190118.1"/>
    <property type="molecule type" value="Genomic_DNA"/>
</dbReference>
<dbReference type="Proteomes" id="UP000651156">
    <property type="component" value="Unassembled WGS sequence"/>
</dbReference>
<dbReference type="InterPro" id="IPR013430">
    <property type="entry name" value="Toxin_antidote_HigA"/>
</dbReference>
<name>A0ABR9URY2_9CHRO</name>
<reference evidence="3 4" key="1">
    <citation type="submission" date="2020-10" db="EMBL/GenBank/DDBJ databases">
        <authorList>
            <person name="Castelo-Branco R."/>
            <person name="Eusebio N."/>
            <person name="Adriana R."/>
            <person name="Vieira A."/>
            <person name="Brugerolle De Fraissinette N."/>
            <person name="Rezende De Castro R."/>
            <person name="Schneider M.P."/>
            <person name="Vasconcelos V."/>
            <person name="Leao P.N."/>
        </authorList>
    </citation>
    <scope>NUCLEOTIDE SEQUENCE [LARGE SCALE GENOMIC DNA]</scope>
    <source>
        <strain evidence="3 4">LEGE 06123</strain>
    </source>
</reference>
<dbReference type="CDD" id="cd00093">
    <property type="entry name" value="HTH_XRE"/>
    <property type="match status" value="1"/>
</dbReference>
<dbReference type="InterPro" id="IPR001387">
    <property type="entry name" value="Cro/C1-type_HTH"/>
</dbReference>
<evidence type="ECO:0000259" key="2">
    <source>
        <dbReference type="PROSITE" id="PS50943"/>
    </source>
</evidence>
<keyword evidence="1" id="KW-0238">DNA-binding</keyword>
<accession>A0ABR9URY2</accession>
<evidence type="ECO:0000313" key="4">
    <source>
        <dbReference type="Proteomes" id="UP000651156"/>
    </source>
</evidence>
<sequence length="104" mass="11830">MRIPANRPPTHPGEILKEEFLIPMGITQQELANQLKMSYQRINEIVNEKRGISESTALRLAKFFGTSVEFWLNLQTACNLYDAQKKESKILESIATVSEFKTSA</sequence>
<proteinExistence type="predicted"/>
<dbReference type="Pfam" id="PF01381">
    <property type="entry name" value="HTH_3"/>
    <property type="match status" value="1"/>
</dbReference>
<dbReference type="InterPro" id="IPR010982">
    <property type="entry name" value="Lambda_DNA-bd_dom_sf"/>
</dbReference>
<dbReference type="SUPFAM" id="SSF47413">
    <property type="entry name" value="lambda repressor-like DNA-binding domains"/>
    <property type="match status" value="1"/>
</dbReference>
<organism evidence="3 4">
    <name type="scientific">Gloeocapsopsis crepidinum LEGE 06123</name>
    <dbReference type="NCBI Taxonomy" id="588587"/>
    <lineage>
        <taxon>Bacteria</taxon>
        <taxon>Bacillati</taxon>
        <taxon>Cyanobacteriota</taxon>
        <taxon>Cyanophyceae</taxon>
        <taxon>Oscillatoriophycideae</taxon>
        <taxon>Chroococcales</taxon>
        <taxon>Chroococcaceae</taxon>
        <taxon>Gloeocapsopsis</taxon>
    </lineage>
</organism>